<evidence type="ECO:0000313" key="6">
    <source>
        <dbReference type="EMBL" id="CAH3159777.1"/>
    </source>
</evidence>
<feature type="repeat" description="TPR" evidence="3">
    <location>
        <begin position="1297"/>
        <end position="1330"/>
    </location>
</feature>
<organism evidence="6 7">
    <name type="scientific">Porites lobata</name>
    <dbReference type="NCBI Taxonomy" id="104759"/>
    <lineage>
        <taxon>Eukaryota</taxon>
        <taxon>Metazoa</taxon>
        <taxon>Cnidaria</taxon>
        <taxon>Anthozoa</taxon>
        <taxon>Hexacorallia</taxon>
        <taxon>Scleractinia</taxon>
        <taxon>Fungiina</taxon>
        <taxon>Poritidae</taxon>
        <taxon>Porites</taxon>
    </lineage>
</organism>
<dbReference type="Pfam" id="PF13374">
    <property type="entry name" value="TPR_10"/>
    <property type="match status" value="1"/>
</dbReference>
<sequence length="1369" mass="155101">MEYSQEQLNFFRLCCVVFDLVPEGLRQIFKNEWDFRYKAPLGEWKDTAQNGLDFYNNESKSSHKKNGRLLATIQNGNTAEWDCTCLFFAILYSDSIGTTLSPAVQKEVDDIRQVRNEIAHITEGKLADADFQTSVDRVLSAFTSLGLAITEVQEIKNQTNFPTTEVEKIKKQARDLQAELKQTKFDLKEKESRLQRTEADLVSTKEENRALTQEINAKFQPFCFLTSRPPHDIIKRSHDIERITNKMEELYNGAKGAVSAVYLSGNPGCGKSQLAREIGQQFYSERNDDVKELIFVATLNTESVETLADSYLTLAKHLQMTEYALKELESLKSEKPFEAIQQLHRFIIPKASKFTKWLIIVDNVIDLRLVRGLLPQTGSVEWGHGQVLITTQDSGIIPQNAPHTYHESLSKGLKLDEAVKLLETLTQISKRGREEIVAELLDFQPLALAAAAYYVQTVVNSGSLNYDWKAYLDDISTYGQRNEIESVLATESSAYSKTTMAAVEMAIKRAADVDEVLRLTFSFLSLCAKDDHPLETVSKFVKAQVKDQPQELIKAKIVKSSLLLVYSEKGNKPLTYLRLHKVVYEALKQAKTLNLKSWESDKYIAEAVKIFKSELEANGENYAFCNKLRPHCESLLNHMTSEFSLDQCTFKERFTPFVDLDIVIDWLSTIASVCLDNSYFFFAKNVVSLACNLLEGIDETDSRALTRRARIFNMSGLVYLTLGKHNQAKELHERALVIRKKIFGEDHASVATSYNNLASVYNSLGEYNQAKELQEKALVIRKKIFGEDHADVATSYNNLASVYVSLGEYNQAKKLHEKALVIRKKIFGDDHADVARIYNNLASVYNSLGEYNQAKELQEKALVIRKKIFGEDHASVATSYNNLASVYDSLGEYNQAKELHEKALVIRKKVFGEDHADVAISYNNLASVYKRLGEYNQAKELHEKALVIRKKIFGEDHADVATSYNNLASVYNSLGEYNKAKELHEKALLIGKKIFGEDHADVATSYNNLALLYNSLGEYNQAKELHEKALVICKKIFGEDHADVATSYNNLASVYDSLGEYNKAKELHEKALVICKKIFGEDHADVATSYNNLASVYDSLGEYNQAKELLEKALVICKKIFGEDHADVATSYKNLASVYDSLGEYNRAKELHEKALVIRKKVFGEDHADVATSYNDLAVVYNSLGEYNRAKELHEKALVIRKKVFGEDHADVAASYNNLAVVYNSLGEYNRAKELHEKALVIGKKVFGEDHANVATSYNNLASVYYSIGEYNRAKELHEKALVIRKKVFGEDHADVATSYNNLAVVYKRLGEYIRAKELYEKALRIYEKIFVEDHLYVERVRNNLALLNQCQRAGRCKDRREKARCLVL</sequence>
<dbReference type="PROSITE" id="PS50293">
    <property type="entry name" value="TPR_REGION"/>
    <property type="match status" value="2"/>
</dbReference>
<name>A0ABN8QCB2_9CNID</name>
<evidence type="ECO:0000259" key="5">
    <source>
        <dbReference type="Pfam" id="PF00931"/>
    </source>
</evidence>
<feature type="repeat" description="TPR" evidence="3">
    <location>
        <begin position="793"/>
        <end position="826"/>
    </location>
</feature>
<feature type="repeat" description="TPR" evidence="3">
    <location>
        <begin position="1129"/>
        <end position="1162"/>
    </location>
</feature>
<evidence type="ECO:0000256" key="2">
    <source>
        <dbReference type="ARBA" id="ARBA00022803"/>
    </source>
</evidence>
<dbReference type="SUPFAM" id="SSF52540">
    <property type="entry name" value="P-loop containing nucleoside triphosphate hydrolases"/>
    <property type="match status" value="1"/>
</dbReference>
<feature type="repeat" description="TPR" evidence="3">
    <location>
        <begin position="877"/>
        <end position="910"/>
    </location>
</feature>
<feature type="domain" description="NB-ARC" evidence="5">
    <location>
        <begin position="239"/>
        <end position="424"/>
    </location>
</feature>
<feature type="repeat" description="TPR" evidence="3">
    <location>
        <begin position="1213"/>
        <end position="1246"/>
    </location>
</feature>
<evidence type="ECO:0000256" key="1">
    <source>
        <dbReference type="ARBA" id="ARBA00022737"/>
    </source>
</evidence>
<feature type="repeat" description="TPR" evidence="3">
    <location>
        <begin position="1003"/>
        <end position="1036"/>
    </location>
</feature>
<comment type="caution">
    <text evidence="6">The sequence shown here is derived from an EMBL/GenBank/DDBJ whole genome shotgun (WGS) entry which is preliminary data.</text>
</comment>
<feature type="repeat" description="TPR" evidence="3">
    <location>
        <begin position="751"/>
        <end position="784"/>
    </location>
</feature>
<feature type="repeat" description="TPR" evidence="3">
    <location>
        <begin position="1171"/>
        <end position="1204"/>
    </location>
</feature>
<dbReference type="PROSITE" id="PS50005">
    <property type="entry name" value="TPR"/>
    <property type="match status" value="14"/>
</dbReference>
<dbReference type="PRINTS" id="PR00381">
    <property type="entry name" value="KINESINLIGHT"/>
</dbReference>
<dbReference type="SMART" id="SM00028">
    <property type="entry name" value="TPR"/>
    <property type="match status" value="15"/>
</dbReference>
<dbReference type="Pfam" id="PF00931">
    <property type="entry name" value="NB-ARC"/>
    <property type="match status" value="1"/>
</dbReference>
<dbReference type="Pfam" id="PF13424">
    <property type="entry name" value="TPR_12"/>
    <property type="match status" value="7"/>
</dbReference>
<dbReference type="Gene3D" id="3.40.50.300">
    <property type="entry name" value="P-loop containing nucleotide triphosphate hydrolases"/>
    <property type="match status" value="1"/>
</dbReference>
<reference evidence="6 7" key="1">
    <citation type="submission" date="2022-05" db="EMBL/GenBank/DDBJ databases">
        <authorList>
            <consortium name="Genoscope - CEA"/>
            <person name="William W."/>
        </authorList>
    </citation>
    <scope>NUCLEOTIDE SEQUENCE [LARGE SCALE GENOMIC DNA]</scope>
</reference>
<keyword evidence="4" id="KW-0175">Coiled coil</keyword>
<feature type="repeat" description="TPR" evidence="3">
    <location>
        <begin position="1045"/>
        <end position="1078"/>
    </location>
</feature>
<dbReference type="PANTHER" id="PTHR45641">
    <property type="entry name" value="TETRATRICOPEPTIDE REPEAT PROTEIN (AFU_ORTHOLOGUE AFUA_6G03870)"/>
    <property type="match status" value="1"/>
</dbReference>
<keyword evidence="2 3" id="KW-0802">TPR repeat</keyword>
<feature type="repeat" description="TPR" evidence="3">
    <location>
        <begin position="919"/>
        <end position="952"/>
    </location>
</feature>
<keyword evidence="1" id="KW-0677">Repeat</keyword>
<dbReference type="InterPro" id="IPR027417">
    <property type="entry name" value="P-loop_NTPase"/>
</dbReference>
<gene>
    <name evidence="6" type="ORF">PLOB_00003765</name>
</gene>
<proteinExistence type="predicted"/>
<dbReference type="PANTHER" id="PTHR45641:SF19">
    <property type="entry name" value="NEPHROCYSTIN-3"/>
    <property type="match status" value="1"/>
</dbReference>
<evidence type="ECO:0000256" key="4">
    <source>
        <dbReference type="SAM" id="Coils"/>
    </source>
</evidence>
<accession>A0ABN8QCB2</accession>
<dbReference type="Proteomes" id="UP001159405">
    <property type="component" value="Unassembled WGS sequence"/>
</dbReference>
<keyword evidence="7" id="KW-1185">Reference proteome</keyword>
<evidence type="ECO:0000256" key="3">
    <source>
        <dbReference type="PROSITE-ProRule" id="PRU00339"/>
    </source>
</evidence>
<feature type="coiled-coil region" evidence="4">
    <location>
        <begin position="166"/>
        <end position="214"/>
    </location>
</feature>
<evidence type="ECO:0000313" key="7">
    <source>
        <dbReference type="Proteomes" id="UP001159405"/>
    </source>
</evidence>
<dbReference type="EMBL" id="CALNXK010000114">
    <property type="protein sequence ID" value="CAH3159777.1"/>
    <property type="molecule type" value="Genomic_DNA"/>
</dbReference>
<feature type="repeat" description="TPR" evidence="3">
    <location>
        <begin position="1087"/>
        <end position="1120"/>
    </location>
</feature>
<dbReference type="Gene3D" id="1.25.40.10">
    <property type="entry name" value="Tetratricopeptide repeat domain"/>
    <property type="match status" value="5"/>
</dbReference>
<feature type="repeat" description="TPR" evidence="3">
    <location>
        <begin position="961"/>
        <end position="994"/>
    </location>
</feature>
<protein>
    <recommendedName>
        <fullName evidence="5">NB-ARC domain-containing protein</fullName>
    </recommendedName>
</protein>
<dbReference type="SUPFAM" id="SSF48452">
    <property type="entry name" value="TPR-like"/>
    <property type="match status" value="5"/>
</dbReference>
<dbReference type="InterPro" id="IPR002182">
    <property type="entry name" value="NB-ARC"/>
</dbReference>
<feature type="repeat" description="TPR" evidence="3">
    <location>
        <begin position="1255"/>
        <end position="1288"/>
    </location>
</feature>
<dbReference type="InterPro" id="IPR011990">
    <property type="entry name" value="TPR-like_helical_dom_sf"/>
</dbReference>
<feature type="repeat" description="TPR" evidence="3">
    <location>
        <begin position="835"/>
        <end position="868"/>
    </location>
</feature>
<dbReference type="InterPro" id="IPR019734">
    <property type="entry name" value="TPR_rpt"/>
</dbReference>